<organism evidence="1 2">
    <name type="scientific">Jatrophihabitans telluris</name>
    <dbReference type="NCBI Taxonomy" id="2038343"/>
    <lineage>
        <taxon>Bacteria</taxon>
        <taxon>Bacillati</taxon>
        <taxon>Actinomycetota</taxon>
        <taxon>Actinomycetes</taxon>
        <taxon>Jatrophihabitantales</taxon>
        <taxon>Jatrophihabitantaceae</taxon>
        <taxon>Jatrophihabitans</taxon>
    </lineage>
</organism>
<dbReference type="SUPFAM" id="SSF54862">
    <property type="entry name" value="4Fe-4S ferredoxins"/>
    <property type="match status" value="1"/>
</dbReference>
<accession>A0ABY4QWG3</accession>
<dbReference type="Proteomes" id="UP001056336">
    <property type="component" value="Chromosome"/>
</dbReference>
<keyword evidence="2" id="KW-1185">Reference proteome</keyword>
<dbReference type="Pfam" id="PF13459">
    <property type="entry name" value="Fer4_15"/>
    <property type="match status" value="1"/>
</dbReference>
<reference evidence="1" key="2">
    <citation type="submission" date="2022-05" db="EMBL/GenBank/DDBJ databases">
        <authorList>
            <person name="Kim J.-S."/>
            <person name="Lee K."/>
            <person name="Suh M."/>
            <person name="Eom M."/>
            <person name="Kim J.-S."/>
            <person name="Kim D.-S."/>
            <person name="Ko S.-H."/>
            <person name="Shin Y."/>
            <person name="Lee J.-S."/>
        </authorList>
    </citation>
    <scope>NUCLEOTIDE SEQUENCE</scope>
    <source>
        <strain evidence="1">N237</strain>
    </source>
</reference>
<dbReference type="EMBL" id="CP097332">
    <property type="protein sequence ID" value="UQX87381.1"/>
    <property type="molecule type" value="Genomic_DNA"/>
</dbReference>
<proteinExistence type="predicted"/>
<protein>
    <submittedName>
        <fullName evidence="1">Ferredoxin</fullName>
    </submittedName>
</protein>
<dbReference type="Gene3D" id="3.30.70.20">
    <property type="match status" value="1"/>
</dbReference>
<gene>
    <name evidence="1" type="ORF">M6D93_13865</name>
</gene>
<dbReference type="RefSeq" id="WP_249769896.1">
    <property type="nucleotide sequence ID" value="NZ_CP097332.1"/>
</dbReference>
<sequence>MTESPRRLRLDPVACDGVALCAHLAPRQITLDSWGFPIVHGELEHASDVRAARKAVNACPRQALFLETDPAGS</sequence>
<evidence type="ECO:0000313" key="1">
    <source>
        <dbReference type="EMBL" id="UQX87381.1"/>
    </source>
</evidence>
<evidence type="ECO:0000313" key="2">
    <source>
        <dbReference type="Proteomes" id="UP001056336"/>
    </source>
</evidence>
<name>A0ABY4QWG3_9ACTN</name>
<reference evidence="1" key="1">
    <citation type="journal article" date="2018" name="Int. J. Syst. Evol. Microbiol.">
        <title>Jatrophihabitans telluris sp. nov., isolated from sediment soil of lava forest wetlands and the emended description of the genus Jatrophihabitans.</title>
        <authorList>
            <person name="Lee K.C."/>
            <person name="Suh M.K."/>
            <person name="Eom M.K."/>
            <person name="Kim K.K."/>
            <person name="Kim J.S."/>
            <person name="Kim D.S."/>
            <person name="Ko S.H."/>
            <person name="Shin Y.K."/>
            <person name="Lee J.S."/>
        </authorList>
    </citation>
    <scope>NUCLEOTIDE SEQUENCE</scope>
    <source>
        <strain evidence="1">N237</strain>
    </source>
</reference>